<proteinExistence type="predicted"/>
<organism evidence="1 2">
    <name type="scientific">Engystomops pustulosus</name>
    <name type="common">Tungara frog</name>
    <name type="synonym">Physalaemus pustulosus</name>
    <dbReference type="NCBI Taxonomy" id="76066"/>
    <lineage>
        <taxon>Eukaryota</taxon>
        <taxon>Metazoa</taxon>
        <taxon>Chordata</taxon>
        <taxon>Craniata</taxon>
        <taxon>Vertebrata</taxon>
        <taxon>Euteleostomi</taxon>
        <taxon>Amphibia</taxon>
        <taxon>Batrachia</taxon>
        <taxon>Anura</taxon>
        <taxon>Neobatrachia</taxon>
        <taxon>Hyloidea</taxon>
        <taxon>Leptodactylidae</taxon>
        <taxon>Leiuperinae</taxon>
        <taxon>Engystomops</taxon>
    </lineage>
</organism>
<evidence type="ECO:0000313" key="2">
    <source>
        <dbReference type="Proteomes" id="UP000824782"/>
    </source>
</evidence>
<evidence type="ECO:0000313" key="1">
    <source>
        <dbReference type="EMBL" id="KAG8587279.1"/>
    </source>
</evidence>
<accession>A0AAV7CR80</accession>
<reference evidence="1" key="1">
    <citation type="thesis" date="2020" institute="ProQuest LLC" country="789 East Eisenhower Parkway, Ann Arbor, MI, USA">
        <title>Comparative Genomics and Chromosome Evolution.</title>
        <authorList>
            <person name="Mudd A.B."/>
        </authorList>
    </citation>
    <scope>NUCLEOTIDE SEQUENCE</scope>
    <source>
        <strain evidence="1">237g6f4</strain>
        <tissue evidence="1">Blood</tissue>
    </source>
</reference>
<dbReference type="EMBL" id="WNYA01000002">
    <property type="protein sequence ID" value="KAG8587279.1"/>
    <property type="molecule type" value="Genomic_DNA"/>
</dbReference>
<dbReference type="AlphaFoldDB" id="A0AAV7CR80"/>
<gene>
    <name evidence="1" type="ORF">GDO81_005623</name>
</gene>
<sequence length="108" mass="11994">MQTTKELCSNIMKISAHDIPFRVKPGTGNIRSAKIAKIMERTPKCLSTWIIDGQTAEKQLPQLKGVKNESDLLQTQKHKILATSKRIDLCTVVCITNYAEPLVAETGN</sequence>
<protein>
    <submittedName>
        <fullName evidence="1">Uncharacterized protein</fullName>
    </submittedName>
</protein>
<comment type="caution">
    <text evidence="1">The sequence shown here is derived from an EMBL/GenBank/DDBJ whole genome shotgun (WGS) entry which is preliminary data.</text>
</comment>
<keyword evidence="2" id="KW-1185">Reference proteome</keyword>
<name>A0AAV7CR80_ENGPU</name>
<dbReference type="Proteomes" id="UP000824782">
    <property type="component" value="Unassembled WGS sequence"/>
</dbReference>